<dbReference type="EMBL" id="JAFBMS010000017">
    <property type="protein sequence ID" value="KAG9345774.1"/>
    <property type="molecule type" value="Genomic_DNA"/>
</dbReference>
<name>A0A8T2P018_9TELE</name>
<evidence type="ECO:0000313" key="2">
    <source>
        <dbReference type="Proteomes" id="UP000824540"/>
    </source>
</evidence>
<organism evidence="1 2">
    <name type="scientific">Albula glossodonta</name>
    <name type="common">roundjaw bonefish</name>
    <dbReference type="NCBI Taxonomy" id="121402"/>
    <lineage>
        <taxon>Eukaryota</taxon>
        <taxon>Metazoa</taxon>
        <taxon>Chordata</taxon>
        <taxon>Craniata</taxon>
        <taxon>Vertebrata</taxon>
        <taxon>Euteleostomi</taxon>
        <taxon>Actinopterygii</taxon>
        <taxon>Neopterygii</taxon>
        <taxon>Teleostei</taxon>
        <taxon>Albuliformes</taxon>
        <taxon>Albulidae</taxon>
        <taxon>Albula</taxon>
    </lineage>
</organism>
<proteinExistence type="predicted"/>
<gene>
    <name evidence="1" type="ORF">JZ751_008919</name>
</gene>
<accession>A0A8T2P018</accession>
<dbReference type="Proteomes" id="UP000824540">
    <property type="component" value="Unassembled WGS sequence"/>
</dbReference>
<reference evidence="1" key="1">
    <citation type="thesis" date="2021" institute="BYU ScholarsArchive" country="Provo, UT, USA">
        <title>Applications of and Algorithms for Genome Assembly and Genomic Analyses with an Emphasis on Marine Teleosts.</title>
        <authorList>
            <person name="Pickett B.D."/>
        </authorList>
    </citation>
    <scope>NUCLEOTIDE SEQUENCE</scope>
    <source>
        <strain evidence="1">HI-2016</strain>
    </source>
</reference>
<evidence type="ECO:0000313" key="1">
    <source>
        <dbReference type="EMBL" id="KAG9345774.1"/>
    </source>
</evidence>
<sequence>MKPEENMEQPLLGDHICPSPISPRVRRKPILDIIISPDFPQFLLLFRSGDSKGEKRNKRSSLYNVAEESKVPGREKIFQCGSTTQRPRPLRR</sequence>
<keyword evidence="2" id="KW-1185">Reference proteome</keyword>
<protein>
    <submittedName>
        <fullName evidence="1">Uncharacterized protein</fullName>
    </submittedName>
</protein>
<dbReference type="AlphaFoldDB" id="A0A8T2P018"/>
<comment type="caution">
    <text evidence="1">The sequence shown here is derived from an EMBL/GenBank/DDBJ whole genome shotgun (WGS) entry which is preliminary data.</text>
</comment>